<gene>
    <name evidence="1" type="primary">87</name>
    <name evidence="1" type="ORF">COSMO_87</name>
</gene>
<name>A0A0B5A2Y5_9CAUD</name>
<sequence length="159" mass="17615">MAPSGPADHLASHSPQASAGPLLCSACNERPVRYKNRGLCHPCYVRPPSERGKPRKKIRRMLSPTCSYDTAHTRCKNLWGSASLYPCIQCSEPAREWAYDGTDPTEMMGFSGAPGTKRQERRGGTEMAYSAWPEFYMPMCSTCHSAFDHPGDVGTNPDW</sequence>
<reference evidence="1 2" key="1">
    <citation type="submission" date="2014-10" db="EMBL/GenBank/DDBJ databases">
        <authorList>
            <person name="Mackenzie J."/>
            <person name="Lekholoane M."/>
            <person name="Leqhaoe R."/>
            <person name="Mcunu Z."/>
            <person name="Mzobe Z."/>
            <person name="Rodel H."/>
            <person name="Seagreen C."/>
            <person name="Mazeka N."/>
            <person name="Larsen M.H."/>
            <person name="Rubin E.J."/>
            <person name="Russell D.A."/>
            <person name="Guerrero C.A."/>
            <person name="Bowman C.A."/>
            <person name="Jacobs-Sera D."/>
            <person name="Hendrix R.W."/>
            <person name="Hatfull G.F."/>
        </authorList>
    </citation>
    <scope>NUCLEOTIDE SEQUENCE [LARGE SCALE GENOMIC DNA]</scope>
</reference>
<protein>
    <submittedName>
        <fullName evidence="1">Uncharacterized protein</fullName>
    </submittedName>
</protein>
<accession>A0A0B5A2Y5</accession>
<dbReference type="Proteomes" id="UP000031718">
    <property type="component" value="Segment"/>
</dbReference>
<dbReference type="EMBL" id="KP027195">
    <property type="protein sequence ID" value="AJD82159.1"/>
    <property type="molecule type" value="Genomic_DNA"/>
</dbReference>
<evidence type="ECO:0000313" key="2">
    <source>
        <dbReference type="Proteomes" id="UP000031718"/>
    </source>
</evidence>
<evidence type="ECO:0000313" key="1">
    <source>
        <dbReference type="EMBL" id="AJD82159.1"/>
    </source>
</evidence>
<proteinExistence type="predicted"/>
<organism evidence="1 2">
    <name type="scientific">Mycobacterium phage Cosmo</name>
    <dbReference type="NCBI Taxonomy" id="1567467"/>
    <lineage>
        <taxon>Viruses</taxon>
        <taxon>Duplodnaviria</taxon>
        <taxon>Heunggongvirae</taxon>
        <taxon>Uroviricota</taxon>
        <taxon>Caudoviricetes</taxon>
        <taxon>Vilmaviridae</taxon>
        <taxon>Wildcatvirus</taxon>
        <taxon>Wildcatvirus wildcat</taxon>
        <taxon>Mycobacterium virus Wildcat</taxon>
    </lineage>
</organism>